<protein>
    <submittedName>
        <fullName evidence="1">Uncharacterized protein</fullName>
    </submittedName>
</protein>
<accession>A0A7S2D2P5</accession>
<gene>
    <name evidence="1" type="ORF">DSPE1174_LOCUS18882</name>
</gene>
<proteinExistence type="predicted"/>
<evidence type="ECO:0000313" key="1">
    <source>
        <dbReference type="EMBL" id="CAD9442652.1"/>
    </source>
</evidence>
<name>A0A7S2D2P5_9STRA</name>
<sequence>MSFIDLVRLTDLAAGLAGYQHPIDDDEDSELLDAPSMDIVAQRGLEAALVDNGAMSQSLTPQQRAQLFETLLYTQGCEDFNFLEPSTRLEPSQQNHTVSQAFECYRGIVAALKTAGLSPDDLKMAACAAHGEEQDRLALENCWRAAYALQDLASEDDEDRSLEVYLRSTTNAYGGEKPDGPEITQPLSAAQRDILSKAANQLNRLMEVGHYGAGTMAEQYRTAQEAADLVDRALEEAGVECTYQDLSLAKALM</sequence>
<dbReference type="EMBL" id="HBGS01036478">
    <property type="protein sequence ID" value="CAD9442652.1"/>
    <property type="molecule type" value="Transcribed_RNA"/>
</dbReference>
<reference evidence="1" key="1">
    <citation type="submission" date="2021-01" db="EMBL/GenBank/DDBJ databases">
        <authorList>
            <person name="Corre E."/>
            <person name="Pelletier E."/>
            <person name="Niang G."/>
            <person name="Scheremetjew M."/>
            <person name="Finn R."/>
            <person name="Kale V."/>
            <person name="Holt S."/>
            <person name="Cochrane G."/>
            <person name="Meng A."/>
            <person name="Brown T."/>
            <person name="Cohen L."/>
        </authorList>
    </citation>
    <scope>NUCLEOTIDE SEQUENCE</scope>
    <source>
        <strain evidence="1">CCMP1381</strain>
    </source>
</reference>
<dbReference type="AlphaFoldDB" id="A0A7S2D2P5"/>
<organism evidence="1">
    <name type="scientific">Octactis speculum</name>
    <dbReference type="NCBI Taxonomy" id="3111310"/>
    <lineage>
        <taxon>Eukaryota</taxon>
        <taxon>Sar</taxon>
        <taxon>Stramenopiles</taxon>
        <taxon>Ochrophyta</taxon>
        <taxon>Dictyochophyceae</taxon>
        <taxon>Dictyochales</taxon>
        <taxon>Dictyochaceae</taxon>
        <taxon>Octactis</taxon>
    </lineage>
</organism>